<sequence>MNVECAREGWWRGGSVQLCGASGLAEVSGRVEKSGSLGHRYVLALAHALPRCLHLRPWTQLQPQTCRAQQSLWIETTVPSVRWAEIPVDSVGRGKTQYSLSLWLHYLLAGACWTLKVRRVCKLFYPFFIISLSDITLPQLSNMRHCIPSSIRFHNRSRESVTVRRKNAVRDKSIMMTISGRYGIIAILVRSSVCHLSKDWNPSQWSLALDFRRIDAMIGYSPEELGPTFTLRRGCLLVSASIGHWSRRRRQFYGEACKGSTSFLRNLDHAHIPEVTDTRLSHYHSTNDPSRFAFSCSISHQTLSAGPVSACDRDRSFARKGRVSLADLILSYTNLTRQIIYHVTAPAIDTPCSFK</sequence>
<gene>
    <name evidence="1" type="ORF">BCR34DRAFT_106662</name>
</gene>
<dbReference type="EMBL" id="MCFA01000018">
    <property type="protein sequence ID" value="ORY16459.1"/>
    <property type="molecule type" value="Genomic_DNA"/>
</dbReference>
<organism evidence="1 2">
    <name type="scientific">Clohesyomyces aquaticus</name>
    <dbReference type="NCBI Taxonomy" id="1231657"/>
    <lineage>
        <taxon>Eukaryota</taxon>
        <taxon>Fungi</taxon>
        <taxon>Dikarya</taxon>
        <taxon>Ascomycota</taxon>
        <taxon>Pezizomycotina</taxon>
        <taxon>Dothideomycetes</taxon>
        <taxon>Pleosporomycetidae</taxon>
        <taxon>Pleosporales</taxon>
        <taxon>Lindgomycetaceae</taxon>
        <taxon>Clohesyomyces</taxon>
    </lineage>
</organism>
<proteinExistence type="predicted"/>
<evidence type="ECO:0000313" key="2">
    <source>
        <dbReference type="Proteomes" id="UP000193144"/>
    </source>
</evidence>
<dbReference type="Proteomes" id="UP000193144">
    <property type="component" value="Unassembled WGS sequence"/>
</dbReference>
<dbReference type="AlphaFoldDB" id="A0A1Y2A1S3"/>
<accession>A0A1Y2A1S3</accession>
<reference evidence="1 2" key="1">
    <citation type="submission" date="2016-07" db="EMBL/GenBank/DDBJ databases">
        <title>Pervasive Adenine N6-methylation of Active Genes in Fungi.</title>
        <authorList>
            <consortium name="DOE Joint Genome Institute"/>
            <person name="Mondo S.J."/>
            <person name="Dannebaum R.O."/>
            <person name="Kuo R.C."/>
            <person name="Labutti K."/>
            <person name="Haridas S."/>
            <person name="Kuo A."/>
            <person name="Salamov A."/>
            <person name="Ahrendt S.R."/>
            <person name="Lipzen A."/>
            <person name="Sullivan W."/>
            <person name="Andreopoulos W.B."/>
            <person name="Clum A."/>
            <person name="Lindquist E."/>
            <person name="Daum C."/>
            <person name="Ramamoorthy G.K."/>
            <person name="Gryganskyi A."/>
            <person name="Culley D."/>
            <person name="Magnuson J.K."/>
            <person name="James T.Y."/>
            <person name="O'Malley M.A."/>
            <person name="Stajich J.E."/>
            <person name="Spatafora J.W."/>
            <person name="Visel A."/>
            <person name="Grigoriev I.V."/>
        </authorList>
    </citation>
    <scope>NUCLEOTIDE SEQUENCE [LARGE SCALE GENOMIC DNA]</scope>
    <source>
        <strain evidence="1 2">CBS 115471</strain>
    </source>
</reference>
<protein>
    <submittedName>
        <fullName evidence="1">Uncharacterized protein</fullName>
    </submittedName>
</protein>
<name>A0A1Y2A1S3_9PLEO</name>
<comment type="caution">
    <text evidence="1">The sequence shown here is derived from an EMBL/GenBank/DDBJ whole genome shotgun (WGS) entry which is preliminary data.</text>
</comment>
<keyword evidence="2" id="KW-1185">Reference proteome</keyword>
<evidence type="ECO:0000313" key="1">
    <source>
        <dbReference type="EMBL" id="ORY16459.1"/>
    </source>
</evidence>